<dbReference type="InterPro" id="IPR014756">
    <property type="entry name" value="Ig_E-set"/>
</dbReference>
<evidence type="ECO:0000256" key="2">
    <source>
        <dbReference type="ARBA" id="ARBA00006370"/>
    </source>
</evidence>
<evidence type="ECO:0000313" key="5">
    <source>
        <dbReference type="EMBL" id="KAF6205702.1"/>
    </source>
</evidence>
<proteinExistence type="inferred from homology"/>
<keyword evidence="3" id="KW-0964">Secreted</keyword>
<dbReference type="Pfam" id="PF02221">
    <property type="entry name" value="E1_DerP2_DerF2"/>
    <property type="match status" value="1"/>
</dbReference>
<reference evidence="5" key="1">
    <citation type="journal article" date="2021" name="Mol. Ecol. Resour.">
        <title>Apolygus lucorum genome provides insights into omnivorousness and mesophyll feeding.</title>
        <authorList>
            <person name="Liu Y."/>
            <person name="Liu H."/>
            <person name="Wang H."/>
            <person name="Huang T."/>
            <person name="Liu B."/>
            <person name="Yang B."/>
            <person name="Yin L."/>
            <person name="Li B."/>
            <person name="Zhang Y."/>
            <person name="Zhang S."/>
            <person name="Jiang F."/>
            <person name="Zhang X."/>
            <person name="Ren Y."/>
            <person name="Wang B."/>
            <person name="Wang S."/>
            <person name="Lu Y."/>
            <person name="Wu K."/>
            <person name="Fan W."/>
            <person name="Wang G."/>
        </authorList>
    </citation>
    <scope>NUCLEOTIDE SEQUENCE</scope>
    <source>
        <strain evidence="5">12Hb</strain>
    </source>
</reference>
<dbReference type="SUPFAM" id="SSF81296">
    <property type="entry name" value="E set domains"/>
    <property type="match status" value="1"/>
</dbReference>
<dbReference type="FunFam" id="2.60.40.770:FF:000001">
    <property type="entry name" value="NPC intracellular cholesterol transporter 2"/>
    <property type="match status" value="1"/>
</dbReference>
<protein>
    <recommendedName>
        <fullName evidence="4">MD-2-related lipid-recognition domain-containing protein</fullName>
    </recommendedName>
</protein>
<gene>
    <name evidence="5" type="ORF">GE061_019875</name>
</gene>
<evidence type="ECO:0000259" key="4">
    <source>
        <dbReference type="SMART" id="SM00737"/>
    </source>
</evidence>
<organism evidence="5 6">
    <name type="scientific">Apolygus lucorum</name>
    <name type="common">Small green plant bug</name>
    <name type="synonym">Lygocoris lucorum</name>
    <dbReference type="NCBI Taxonomy" id="248454"/>
    <lineage>
        <taxon>Eukaryota</taxon>
        <taxon>Metazoa</taxon>
        <taxon>Ecdysozoa</taxon>
        <taxon>Arthropoda</taxon>
        <taxon>Hexapoda</taxon>
        <taxon>Insecta</taxon>
        <taxon>Pterygota</taxon>
        <taxon>Neoptera</taxon>
        <taxon>Paraneoptera</taxon>
        <taxon>Hemiptera</taxon>
        <taxon>Heteroptera</taxon>
        <taxon>Panheteroptera</taxon>
        <taxon>Cimicomorpha</taxon>
        <taxon>Miridae</taxon>
        <taxon>Mirini</taxon>
        <taxon>Apolygus</taxon>
    </lineage>
</organism>
<accession>A0A6A4J9E1</accession>
<sequence>MASYALLLPCLIVIFASWPSSGELIAYDKCEAAGTPGCDISNLQINPCPEAASNEPCKIKRGSSATLTYNFTPRWAPGAGAIKTRAYWAAVVDLPFLGMDSDACKFTTCPIVKDQQNFYNFTLFIEKKYPAQKYDIKFRIWEDEAEPKKECCVVFQLKLT</sequence>
<dbReference type="GO" id="GO:0005576">
    <property type="term" value="C:extracellular region"/>
    <property type="evidence" value="ECO:0007669"/>
    <property type="project" value="UniProtKB-SubCell"/>
</dbReference>
<dbReference type="EMBL" id="WIXP02000009">
    <property type="protein sequence ID" value="KAF6205702.1"/>
    <property type="molecule type" value="Genomic_DNA"/>
</dbReference>
<evidence type="ECO:0000313" key="6">
    <source>
        <dbReference type="Proteomes" id="UP000466442"/>
    </source>
</evidence>
<dbReference type="Proteomes" id="UP000466442">
    <property type="component" value="Linkage Group LG9"/>
</dbReference>
<evidence type="ECO:0000256" key="3">
    <source>
        <dbReference type="ARBA" id="ARBA00022525"/>
    </source>
</evidence>
<dbReference type="SMART" id="SM00737">
    <property type="entry name" value="ML"/>
    <property type="match status" value="1"/>
</dbReference>
<name>A0A6A4J9E1_APOLU</name>
<keyword evidence="6" id="KW-1185">Reference proteome</keyword>
<dbReference type="OrthoDB" id="6576058at2759"/>
<evidence type="ECO:0000256" key="1">
    <source>
        <dbReference type="ARBA" id="ARBA00004613"/>
    </source>
</evidence>
<comment type="subcellular location">
    <subcellularLocation>
        <location evidence="1">Secreted</location>
    </subcellularLocation>
</comment>
<feature type="domain" description="MD-2-related lipid-recognition" evidence="4">
    <location>
        <begin position="27"/>
        <end position="157"/>
    </location>
</feature>
<comment type="caution">
    <text evidence="5">The sequence shown here is derived from an EMBL/GenBank/DDBJ whole genome shotgun (WGS) entry which is preliminary data.</text>
</comment>
<comment type="similarity">
    <text evidence="2">Belongs to the NPC2 family.</text>
</comment>
<dbReference type="Gene3D" id="2.60.40.770">
    <property type="match status" value="1"/>
</dbReference>
<dbReference type="AlphaFoldDB" id="A0A6A4J9E1"/>
<dbReference type="InterPro" id="IPR003172">
    <property type="entry name" value="ML_dom"/>
</dbReference>